<dbReference type="RefSeq" id="WP_010026316.1">
    <property type="nucleotide sequence ID" value="NZ_AFVQ02000141.1"/>
</dbReference>
<feature type="domain" description="RNA polymerase sigma-70" evidence="5">
    <location>
        <begin position="355"/>
        <end position="381"/>
    </location>
</feature>
<dbReference type="Pfam" id="PF04545">
    <property type="entry name" value="Sigma70_r4"/>
    <property type="match status" value="1"/>
</dbReference>
<dbReference type="InterPro" id="IPR013324">
    <property type="entry name" value="RNA_pol_sigma_r3/r4-like"/>
</dbReference>
<evidence type="ECO:0000256" key="2">
    <source>
        <dbReference type="ARBA" id="ARBA00023082"/>
    </source>
</evidence>
<reference evidence="6 7" key="1">
    <citation type="journal article" date="2011" name="J. Bacteriol.">
        <title>Draft genome sequence of Sporolactobacillus inulinus strain CASD, an efficient D-lactic acid-producing bacterium with high-concentration lactate tolerance capability.</title>
        <authorList>
            <person name="Yu B."/>
            <person name="Su F."/>
            <person name="Wang L."/>
            <person name="Xu K."/>
            <person name="Zhao B."/>
            <person name="Xu P."/>
        </authorList>
    </citation>
    <scope>NUCLEOTIDE SEQUENCE [LARGE SCALE GENOMIC DNA]</scope>
    <source>
        <strain evidence="6 7">CASD</strain>
    </source>
</reference>
<proteinExistence type="predicted"/>
<dbReference type="NCBIfam" id="TIGR02937">
    <property type="entry name" value="sigma70-ECF"/>
    <property type="match status" value="1"/>
</dbReference>
<evidence type="ECO:0000256" key="1">
    <source>
        <dbReference type="ARBA" id="ARBA00023015"/>
    </source>
</evidence>
<dbReference type="OrthoDB" id="9809557at2"/>
<dbReference type="InterPro" id="IPR013325">
    <property type="entry name" value="RNA_pol_sigma_r2"/>
</dbReference>
<dbReference type="GO" id="GO:0006352">
    <property type="term" value="P:DNA-templated transcription initiation"/>
    <property type="evidence" value="ECO:0007669"/>
    <property type="project" value="InterPro"/>
</dbReference>
<comment type="caution">
    <text evidence="6">The sequence shown here is derived from an EMBL/GenBank/DDBJ whole genome shotgun (WGS) entry which is preliminary data.</text>
</comment>
<dbReference type="SUPFAM" id="SSF88659">
    <property type="entry name" value="Sigma3 and sigma4 domains of RNA polymerase sigma factors"/>
    <property type="match status" value="2"/>
</dbReference>
<keyword evidence="4" id="KW-0804">Transcription</keyword>
<dbReference type="GO" id="GO:0003677">
    <property type="term" value="F:DNA binding"/>
    <property type="evidence" value="ECO:0007669"/>
    <property type="project" value="UniProtKB-KW"/>
</dbReference>
<dbReference type="InterPro" id="IPR000943">
    <property type="entry name" value="RNA_pol_sigma70"/>
</dbReference>
<dbReference type="CDD" id="cd06171">
    <property type="entry name" value="Sigma70_r4"/>
    <property type="match status" value="1"/>
</dbReference>
<dbReference type="EMBL" id="AFVQ02000141">
    <property type="protein sequence ID" value="KLI02004.1"/>
    <property type="molecule type" value="Genomic_DNA"/>
</dbReference>
<sequence>MVLYKTPNLKTILLNVFQDGILPYDIEDVLSLLVQKHYLMNKEQFLNYYKNDINQFWRDVASLGFKRDEKKATAESNDINDLKEYPEDNDNDFNIDDFFDSDEFKKRSDAEDIDNDAFKRNVSLIKDYQGINNSNERKNEKLNDICKINQRLVEKIAGKYEKMVRGTCLNIDDLIAFGNHGLLKAIDKFVPDMGYQFSTYATWWIRQSITRGIADESRVIRLPVHLHEKIMKIKNEERQYENEFGAIDASELCKNINMSDDEYWRFKSIAYQFDQITHLETIVGTEGDTELQDLLPITITVGSKSVPPDYMLTPEELFEKKELHDELENTLECLTSREAEVIKLRFAINKPDTMTLEEVGEIFHVTRERIRQIEAKALRKLRHPSKSKKLKDFIKG</sequence>
<evidence type="ECO:0000313" key="6">
    <source>
        <dbReference type="EMBL" id="KLI02004.1"/>
    </source>
</evidence>
<evidence type="ECO:0000259" key="5">
    <source>
        <dbReference type="PROSITE" id="PS00716"/>
    </source>
</evidence>
<dbReference type="InterPro" id="IPR007630">
    <property type="entry name" value="RNA_pol_sigma70_r4"/>
</dbReference>
<dbReference type="GO" id="GO:0016987">
    <property type="term" value="F:sigma factor activity"/>
    <property type="evidence" value="ECO:0007669"/>
    <property type="project" value="UniProtKB-KW"/>
</dbReference>
<dbReference type="PRINTS" id="PR00046">
    <property type="entry name" value="SIGMA70FCT"/>
</dbReference>
<dbReference type="InterPro" id="IPR036388">
    <property type="entry name" value="WH-like_DNA-bd_sf"/>
</dbReference>
<dbReference type="PROSITE" id="PS00716">
    <property type="entry name" value="SIGMA70_2"/>
    <property type="match status" value="1"/>
</dbReference>
<dbReference type="PANTHER" id="PTHR30603">
    <property type="entry name" value="RNA POLYMERASE SIGMA FACTOR RPO"/>
    <property type="match status" value="1"/>
</dbReference>
<evidence type="ECO:0000256" key="4">
    <source>
        <dbReference type="ARBA" id="ARBA00023163"/>
    </source>
</evidence>
<dbReference type="Gene3D" id="1.10.601.10">
    <property type="entry name" value="RNA Polymerase Primary Sigma Factor"/>
    <property type="match status" value="1"/>
</dbReference>
<dbReference type="Gene3D" id="1.10.10.10">
    <property type="entry name" value="Winged helix-like DNA-binding domain superfamily/Winged helix DNA-binding domain"/>
    <property type="match status" value="2"/>
</dbReference>
<keyword evidence="3" id="KW-0238">DNA-binding</keyword>
<dbReference type="AlphaFoldDB" id="A0A0U1QMG3"/>
<keyword evidence="1" id="KW-0805">Transcription regulation</keyword>
<dbReference type="PANTHER" id="PTHR30603:SF47">
    <property type="entry name" value="RNA POLYMERASE SIGMA FACTOR SIGD, CHLOROPLASTIC"/>
    <property type="match status" value="1"/>
</dbReference>
<dbReference type="InterPro" id="IPR014284">
    <property type="entry name" value="RNA_pol_sigma-70_dom"/>
</dbReference>
<keyword evidence="2" id="KW-0731">Sigma factor</keyword>
<keyword evidence="7" id="KW-1185">Reference proteome</keyword>
<dbReference type="InterPro" id="IPR050239">
    <property type="entry name" value="Sigma-70_RNA_pol_init_factors"/>
</dbReference>
<dbReference type="Proteomes" id="UP000035553">
    <property type="component" value="Unassembled WGS sequence"/>
</dbReference>
<dbReference type="SUPFAM" id="SSF88946">
    <property type="entry name" value="Sigma2 domain of RNA polymerase sigma factors"/>
    <property type="match status" value="1"/>
</dbReference>
<evidence type="ECO:0000313" key="7">
    <source>
        <dbReference type="Proteomes" id="UP000035553"/>
    </source>
</evidence>
<protein>
    <submittedName>
        <fullName evidence="6">RNA polymerase sigma factor RpoD</fullName>
    </submittedName>
</protein>
<organism evidence="6 7">
    <name type="scientific">Sporolactobacillus inulinus CASD</name>
    <dbReference type="NCBI Taxonomy" id="1069536"/>
    <lineage>
        <taxon>Bacteria</taxon>
        <taxon>Bacillati</taxon>
        <taxon>Bacillota</taxon>
        <taxon>Bacilli</taxon>
        <taxon>Bacillales</taxon>
        <taxon>Sporolactobacillaceae</taxon>
        <taxon>Sporolactobacillus</taxon>
    </lineage>
</organism>
<dbReference type="Pfam" id="PF04542">
    <property type="entry name" value="Sigma70_r2"/>
    <property type="match status" value="1"/>
</dbReference>
<name>A0A0U1QMG3_9BACL</name>
<dbReference type="STRING" id="1069536.SINU_10420"/>
<evidence type="ECO:0000256" key="3">
    <source>
        <dbReference type="ARBA" id="ARBA00023125"/>
    </source>
</evidence>
<accession>A0A0U1QMG3</accession>
<dbReference type="InterPro" id="IPR007627">
    <property type="entry name" value="RNA_pol_sigma70_r2"/>
</dbReference>
<gene>
    <name evidence="6" type="ORF">SINU_10420</name>
</gene>